<evidence type="ECO:0000313" key="2">
    <source>
        <dbReference type="EMBL" id="KAE8707207.1"/>
    </source>
</evidence>
<proteinExistence type="predicted"/>
<evidence type="ECO:0000313" key="3">
    <source>
        <dbReference type="Proteomes" id="UP000436088"/>
    </source>
</evidence>
<dbReference type="EMBL" id="VEPZ02000965">
    <property type="protein sequence ID" value="KAE8707207.1"/>
    <property type="molecule type" value="Genomic_DNA"/>
</dbReference>
<comment type="caution">
    <text evidence="2">The sequence shown here is derived from an EMBL/GenBank/DDBJ whole genome shotgun (WGS) entry which is preliminary data.</text>
</comment>
<protein>
    <submittedName>
        <fullName evidence="2">RNA recognition motif-containing protein</fullName>
    </submittedName>
</protein>
<evidence type="ECO:0000256" key="1">
    <source>
        <dbReference type="SAM" id="MobiDB-lite"/>
    </source>
</evidence>
<gene>
    <name evidence="2" type="ORF">F3Y22_tig00110386pilonHSYRG00014</name>
</gene>
<sequence>MPATSRQYHGVVNHMEISQQLKRSSTPSRVPDYPALYTQVLPPPGVSHHSNGYRSHFNDTNYEHSQRVFGATLDSISRPRSRRYETSDPVSYPSY</sequence>
<accession>A0A6A3AUX6</accession>
<organism evidence="2 3">
    <name type="scientific">Hibiscus syriacus</name>
    <name type="common">Rose of Sharon</name>
    <dbReference type="NCBI Taxonomy" id="106335"/>
    <lineage>
        <taxon>Eukaryota</taxon>
        <taxon>Viridiplantae</taxon>
        <taxon>Streptophyta</taxon>
        <taxon>Embryophyta</taxon>
        <taxon>Tracheophyta</taxon>
        <taxon>Spermatophyta</taxon>
        <taxon>Magnoliopsida</taxon>
        <taxon>eudicotyledons</taxon>
        <taxon>Gunneridae</taxon>
        <taxon>Pentapetalae</taxon>
        <taxon>rosids</taxon>
        <taxon>malvids</taxon>
        <taxon>Malvales</taxon>
        <taxon>Malvaceae</taxon>
        <taxon>Malvoideae</taxon>
        <taxon>Hibiscus</taxon>
    </lineage>
</organism>
<reference evidence="2" key="1">
    <citation type="submission" date="2019-09" db="EMBL/GenBank/DDBJ databases">
        <title>Draft genome information of white flower Hibiscus syriacus.</title>
        <authorList>
            <person name="Kim Y.-M."/>
        </authorList>
    </citation>
    <scope>NUCLEOTIDE SEQUENCE [LARGE SCALE GENOMIC DNA]</scope>
    <source>
        <strain evidence="2">YM2019G1</strain>
    </source>
</reference>
<dbReference type="Proteomes" id="UP000436088">
    <property type="component" value="Unassembled WGS sequence"/>
</dbReference>
<name>A0A6A3AUX6_HIBSY</name>
<feature type="region of interest" description="Disordered" evidence="1">
    <location>
        <begin position="73"/>
        <end position="95"/>
    </location>
</feature>
<dbReference type="AlphaFoldDB" id="A0A6A3AUX6"/>
<keyword evidence="3" id="KW-1185">Reference proteome</keyword>